<dbReference type="PRINTS" id="PR00171">
    <property type="entry name" value="SUGRTRNSPORT"/>
</dbReference>
<dbReference type="Proteomes" id="UP000478052">
    <property type="component" value="Unassembled WGS sequence"/>
</dbReference>
<keyword evidence="3" id="KW-1003">Cell membrane</keyword>
<feature type="domain" description="Major facilitator superfamily (MFS) profile" evidence="9">
    <location>
        <begin position="26"/>
        <end position="458"/>
    </location>
</feature>
<feature type="transmembrane region" description="Helical" evidence="8">
    <location>
        <begin position="158"/>
        <end position="175"/>
    </location>
</feature>
<dbReference type="FunFam" id="1.20.1250.20:FF:000218">
    <property type="entry name" value="facilitated trehalose transporter Tret1"/>
    <property type="match status" value="1"/>
</dbReference>
<dbReference type="GO" id="GO:0005886">
    <property type="term" value="C:plasma membrane"/>
    <property type="evidence" value="ECO:0007669"/>
    <property type="project" value="UniProtKB-SubCell"/>
</dbReference>
<dbReference type="InterPro" id="IPR005828">
    <property type="entry name" value="MFS_sugar_transport-like"/>
</dbReference>
<dbReference type="InterPro" id="IPR036259">
    <property type="entry name" value="MFS_trans_sf"/>
</dbReference>
<keyword evidence="7 8" id="KW-0472">Membrane</keyword>
<organism evidence="10 11">
    <name type="scientific">Aphis craccivora</name>
    <name type="common">Cowpea aphid</name>
    <dbReference type="NCBI Taxonomy" id="307492"/>
    <lineage>
        <taxon>Eukaryota</taxon>
        <taxon>Metazoa</taxon>
        <taxon>Ecdysozoa</taxon>
        <taxon>Arthropoda</taxon>
        <taxon>Hexapoda</taxon>
        <taxon>Insecta</taxon>
        <taxon>Pterygota</taxon>
        <taxon>Neoptera</taxon>
        <taxon>Paraneoptera</taxon>
        <taxon>Hemiptera</taxon>
        <taxon>Sternorrhyncha</taxon>
        <taxon>Aphidomorpha</taxon>
        <taxon>Aphidoidea</taxon>
        <taxon>Aphididae</taxon>
        <taxon>Aphidini</taxon>
        <taxon>Aphis</taxon>
        <taxon>Aphis</taxon>
    </lineage>
</organism>
<evidence type="ECO:0000256" key="7">
    <source>
        <dbReference type="ARBA" id="ARBA00023136"/>
    </source>
</evidence>
<dbReference type="EMBL" id="VUJU01000703">
    <property type="protein sequence ID" value="KAF0768789.1"/>
    <property type="molecule type" value="Genomic_DNA"/>
</dbReference>
<evidence type="ECO:0000256" key="3">
    <source>
        <dbReference type="ARBA" id="ARBA00022475"/>
    </source>
</evidence>
<feature type="transmembrane region" description="Helical" evidence="8">
    <location>
        <begin position="368"/>
        <end position="392"/>
    </location>
</feature>
<name>A0A6G0ZCW5_APHCR</name>
<evidence type="ECO:0000313" key="11">
    <source>
        <dbReference type="Proteomes" id="UP000478052"/>
    </source>
</evidence>
<feature type="transmembrane region" description="Helical" evidence="8">
    <location>
        <begin position="28"/>
        <end position="49"/>
    </location>
</feature>
<dbReference type="InterPro" id="IPR050549">
    <property type="entry name" value="MFS_Trehalose_Transporter"/>
</dbReference>
<dbReference type="AlphaFoldDB" id="A0A6G0ZCW5"/>
<dbReference type="SUPFAM" id="SSF103473">
    <property type="entry name" value="MFS general substrate transporter"/>
    <property type="match status" value="1"/>
</dbReference>
<dbReference type="InterPro" id="IPR003663">
    <property type="entry name" value="Sugar/inositol_transpt"/>
</dbReference>
<evidence type="ECO:0000256" key="2">
    <source>
        <dbReference type="ARBA" id="ARBA00022448"/>
    </source>
</evidence>
<feature type="transmembrane region" description="Helical" evidence="8">
    <location>
        <begin position="302"/>
        <end position="326"/>
    </location>
</feature>
<dbReference type="PANTHER" id="PTHR48021:SF1">
    <property type="entry name" value="GH07001P-RELATED"/>
    <property type="match status" value="1"/>
</dbReference>
<evidence type="ECO:0000313" key="10">
    <source>
        <dbReference type="EMBL" id="KAF0768789.1"/>
    </source>
</evidence>
<protein>
    <submittedName>
        <fullName evidence="10">Facilitated trehalose transporter Tret1-like</fullName>
    </submittedName>
</protein>
<dbReference type="Gene3D" id="1.20.1250.20">
    <property type="entry name" value="MFS general substrate transporter like domains"/>
    <property type="match status" value="1"/>
</dbReference>
<proteinExistence type="predicted"/>
<dbReference type="PROSITE" id="PS50850">
    <property type="entry name" value="MFS"/>
    <property type="match status" value="1"/>
</dbReference>
<feature type="transmembrane region" description="Helical" evidence="8">
    <location>
        <begin position="433"/>
        <end position="454"/>
    </location>
</feature>
<dbReference type="Pfam" id="PF00083">
    <property type="entry name" value="Sugar_tr"/>
    <property type="match status" value="1"/>
</dbReference>
<sequence>MNGKIFRENDRLIGSREVEDKKSCNRQLISCFLASLMSLSAGTVTAGWSSTDRNFEEQDLKNWTTEQESWIISIYVFGALIGALPSGFLGQKYGRKSLLLWIAAPMIVGWVICLLRLESMFLQCLGRFVGGLSVGATTVAVPLYAGEVSSDVLRGRTGVLLDFMLCAGILYAYVARAVLPGLRLFCLACAFIPVVFVVLFSYAPESPIYLYNVGQYEKAASVLRWLRGRRFNVKNEFDKIETSKYHDDELLKCGRAMSSENKNFLTKVAIISFGLVFVQRMTGAGGVIQYSSTLFKMSGSTIDPNMACIIVGTFQFFASGVSFLLIDKVGRRTLLLISSAVITTCLVLLIFYFSIIENDTYADSPWRISLLFILCVFISAFRLGLGPIPWFISTEMSPALYGGRIQSLAASFSWTLSFIIMKSFKIFFEANPVMLWCTFTVLSATGFLFILFYVPETNNKSREQIRIDLIG</sequence>
<dbReference type="InterPro" id="IPR020846">
    <property type="entry name" value="MFS_dom"/>
</dbReference>
<dbReference type="OrthoDB" id="6612291at2759"/>
<evidence type="ECO:0000259" key="9">
    <source>
        <dbReference type="PROSITE" id="PS50850"/>
    </source>
</evidence>
<feature type="transmembrane region" description="Helical" evidence="8">
    <location>
        <begin position="399"/>
        <end position="421"/>
    </location>
</feature>
<feature type="transmembrane region" description="Helical" evidence="8">
    <location>
        <begin position="181"/>
        <end position="202"/>
    </location>
</feature>
<dbReference type="GO" id="GO:0022857">
    <property type="term" value="F:transmembrane transporter activity"/>
    <property type="evidence" value="ECO:0007669"/>
    <property type="project" value="InterPro"/>
</dbReference>
<evidence type="ECO:0000256" key="4">
    <source>
        <dbReference type="ARBA" id="ARBA00022597"/>
    </source>
</evidence>
<evidence type="ECO:0000256" key="5">
    <source>
        <dbReference type="ARBA" id="ARBA00022692"/>
    </source>
</evidence>
<keyword evidence="2" id="KW-0813">Transport</keyword>
<comment type="subcellular location">
    <subcellularLocation>
        <location evidence="1">Cell membrane</location>
        <topology evidence="1">Multi-pass membrane protein</topology>
    </subcellularLocation>
</comment>
<feature type="transmembrane region" description="Helical" evidence="8">
    <location>
        <begin position="98"/>
        <end position="117"/>
    </location>
</feature>
<dbReference type="InterPro" id="IPR005829">
    <property type="entry name" value="Sugar_transporter_CS"/>
</dbReference>
<keyword evidence="6 8" id="KW-1133">Transmembrane helix</keyword>
<feature type="transmembrane region" description="Helical" evidence="8">
    <location>
        <begin position="69"/>
        <end position="89"/>
    </location>
</feature>
<dbReference type="PROSITE" id="PS00216">
    <property type="entry name" value="SUGAR_TRANSPORT_1"/>
    <property type="match status" value="1"/>
</dbReference>
<reference evidence="10 11" key="1">
    <citation type="submission" date="2019-08" db="EMBL/GenBank/DDBJ databases">
        <title>Whole genome of Aphis craccivora.</title>
        <authorList>
            <person name="Voronova N.V."/>
            <person name="Shulinski R.S."/>
            <person name="Bandarenka Y.V."/>
            <person name="Zhorov D.G."/>
            <person name="Warner D."/>
        </authorList>
    </citation>
    <scope>NUCLEOTIDE SEQUENCE [LARGE SCALE GENOMIC DNA]</scope>
    <source>
        <strain evidence="10">180601</strain>
        <tissue evidence="10">Whole Body</tissue>
    </source>
</reference>
<keyword evidence="5 8" id="KW-0812">Transmembrane</keyword>
<keyword evidence="4" id="KW-0762">Sugar transport</keyword>
<dbReference type="PANTHER" id="PTHR48021">
    <property type="match status" value="1"/>
</dbReference>
<feature type="transmembrane region" description="Helical" evidence="8">
    <location>
        <begin position="333"/>
        <end position="356"/>
    </location>
</feature>
<feature type="transmembrane region" description="Helical" evidence="8">
    <location>
        <begin position="264"/>
        <end position="282"/>
    </location>
</feature>
<evidence type="ECO:0000256" key="6">
    <source>
        <dbReference type="ARBA" id="ARBA00022989"/>
    </source>
</evidence>
<accession>A0A6G0ZCW5</accession>
<dbReference type="PROSITE" id="PS00217">
    <property type="entry name" value="SUGAR_TRANSPORT_2"/>
    <property type="match status" value="1"/>
</dbReference>
<feature type="transmembrane region" description="Helical" evidence="8">
    <location>
        <begin position="129"/>
        <end position="146"/>
    </location>
</feature>
<keyword evidence="11" id="KW-1185">Reference proteome</keyword>
<evidence type="ECO:0000256" key="1">
    <source>
        <dbReference type="ARBA" id="ARBA00004651"/>
    </source>
</evidence>
<comment type="caution">
    <text evidence="10">The sequence shown here is derived from an EMBL/GenBank/DDBJ whole genome shotgun (WGS) entry which is preliminary data.</text>
</comment>
<gene>
    <name evidence="10" type="ORF">FWK35_00012271</name>
</gene>
<evidence type="ECO:0000256" key="8">
    <source>
        <dbReference type="SAM" id="Phobius"/>
    </source>
</evidence>